<organism evidence="2">
    <name type="scientific">Porphyromonas gingivalis</name>
    <name type="common">Bacteroides gingivalis</name>
    <dbReference type="NCBI Taxonomy" id="837"/>
    <lineage>
        <taxon>Bacteria</taxon>
        <taxon>Pseudomonadati</taxon>
        <taxon>Bacteroidota</taxon>
        <taxon>Bacteroidia</taxon>
        <taxon>Bacteroidales</taxon>
        <taxon>Porphyromonadaceae</taxon>
        <taxon>Porphyromonas</taxon>
    </lineage>
</organism>
<keyword evidence="1" id="KW-0812">Transmembrane</keyword>
<gene>
    <name evidence="2" type="primary">ftsQ</name>
</gene>
<feature type="transmembrane region" description="Helical" evidence="1">
    <location>
        <begin position="29"/>
        <end position="49"/>
    </location>
</feature>
<accession>O07826</accession>
<dbReference type="EMBL" id="AB004555">
    <property type="protein sequence ID" value="BAA20533.1"/>
    <property type="molecule type" value="Genomic_DNA"/>
</dbReference>
<name>O07826_PORGN</name>
<protein>
    <submittedName>
        <fullName evidence="2">FtsQ</fullName>
    </submittedName>
</protein>
<sequence>MSYDTRSRRYRSFSDSCQTISPNFMLKKVLYILGFFLVLAYLVAAIVFFSDYSDSTRCSGLEVRVEGKTKHAFMQKVDVERDLKRLGFTPYGKPLDSIDLYRMERNLRTNSLFRGAELYASPSGQLYLTVEQKDPLFMVVRSDTSFYVSTDRSVIVPNLQYAAPVLMASGDISLSLATGPLFDLIAFISDDPFWSNFFAQVHVPDNGQIILVPRLGKTEIIIGSTPNWAEKLSNLRLFMDKAIPKYGWDTFKTLNLEFKDQVVATPFPSSPLYPAVARAQVQ</sequence>
<keyword evidence="1" id="KW-1133">Transmembrane helix</keyword>
<keyword evidence="1" id="KW-0472">Membrane</keyword>
<evidence type="ECO:0000313" key="2">
    <source>
        <dbReference type="EMBL" id="BAA20533.1"/>
    </source>
</evidence>
<reference evidence="2" key="1">
    <citation type="submission" date="1997-06" db="EMBL/GenBank/DDBJ databases">
        <title>Cloning of cell division genes from P. gingivalis.</title>
        <authorList>
            <person name="Akifusa S."/>
            <person name="Tamura H."/>
            <person name="Ansai T."/>
            <person name="Takehara T."/>
        </authorList>
    </citation>
    <scope>NUCLEOTIDE SEQUENCE</scope>
    <source>
        <strain evidence="2">381</strain>
    </source>
</reference>
<evidence type="ECO:0000256" key="1">
    <source>
        <dbReference type="SAM" id="Phobius"/>
    </source>
</evidence>
<dbReference type="AlphaFoldDB" id="O07826"/>
<proteinExistence type="predicted"/>